<evidence type="ECO:0000256" key="2">
    <source>
        <dbReference type="SAM" id="MobiDB-lite"/>
    </source>
</evidence>
<dbReference type="AlphaFoldDB" id="A0AA37WDK7"/>
<feature type="region of interest" description="Disordered" evidence="2">
    <location>
        <begin position="219"/>
        <end position="243"/>
    </location>
</feature>
<feature type="coiled-coil region" evidence="1">
    <location>
        <begin position="1"/>
        <end position="28"/>
    </location>
</feature>
<keyword evidence="1" id="KW-0175">Coiled coil</keyword>
<keyword evidence="4" id="KW-1185">Reference proteome</keyword>
<evidence type="ECO:0000256" key="1">
    <source>
        <dbReference type="SAM" id="Coils"/>
    </source>
</evidence>
<organism evidence="3 4">
    <name type="scientific">Portibacter lacus</name>
    <dbReference type="NCBI Taxonomy" id="1099794"/>
    <lineage>
        <taxon>Bacteria</taxon>
        <taxon>Pseudomonadati</taxon>
        <taxon>Bacteroidota</taxon>
        <taxon>Saprospiria</taxon>
        <taxon>Saprospirales</taxon>
        <taxon>Haliscomenobacteraceae</taxon>
        <taxon>Portibacter</taxon>
    </lineage>
</organism>
<protein>
    <submittedName>
        <fullName evidence="3">Uncharacterized protein</fullName>
    </submittedName>
</protein>
<gene>
    <name evidence="3" type="ORF">GCM10007940_07820</name>
</gene>
<proteinExistence type="predicted"/>
<name>A0AA37WDK7_9BACT</name>
<sequence length="250" mass="29725">MNKNKEIKQNLERRLAESLNSFKSIKDKEPIFESLFTEFQSFNFETYKKQIEQEIQKNLAEWWTNPEQGIIPTEELFAILFEYDYFFQKDVEATSYGIGAWKDFKIQTDEFDMGFDYDFTTEFYACPGISVNFFNPLEILDHNNLEEKYSDIEELDGYDDIIQLFKTKGMISIHEVLERLDSEGIFNSLNCKENFMFIIDEHDSGEVFPLLIKSKIEEQSSDPQPSIENISSNKSHISPRQSKRWWEIWR</sequence>
<comment type="caution">
    <text evidence="3">The sequence shown here is derived from an EMBL/GenBank/DDBJ whole genome shotgun (WGS) entry which is preliminary data.</text>
</comment>
<dbReference type="EMBL" id="BSOH01000004">
    <property type="protein sequence ID" value="GLR16167.1"/>
    <property type="molecule type" value="Genomic_DNA"/>
</dbReference>
<dbReference type="Proteomes" id="UP001156666">
    <property type="component" value="Unassembled WGS sequence"/>
</dbReference>
<evidence type="ECO:0000313" key="3">
    <source>
        <dbReference type="EMBL" id="GLR16167.1"/>
    </source>
</evidence>
<reference evidence="3" key="2">
    <citation type="submission" date="2023-01" db="EMBL/GenBank/DDBJ databases">
        <title>Draft genome sequence of Portibacter lacus strain NBRC 108769.</title>
        <authorList>
            <person name="Sun Q."/>
            <person name="Mori K."/>
        </authorList>
    </citation>
    <scope>NUCLEOTIDE SEQUENCE</scope>
    <source>
        <strain evidence="3">NBRC 108769</strain>
    </source>
</reference>
<evidence type="ECO:0000313" key="4">
    <source>
        <dbReference type="Proteomes" id="UP001156666"/>
    </source>
</evidence>
<feature type="compositionally biased region" description="Polar residues" evidence="2">
    <location>
        <begin position="221"/>
        <end position="240"/>
    </location>
</feature>
<dbReference type="RefSeq" id="WP_235295589.1">
    <property type="nucleotide sequence ID" value="NZ_BSOH01000004.1"/>
</dbReference>
<accession>A0AA37WDK7</accession>
<reference evidence="3" key="1">
    <citation type="journal article" date="2014" name="Int. J. Syst. Evol. Microbiol.">
        <title>Complete genome sequence of Corynebacterium casei LMG S-19264T (=DSM 44701T), isolated from a smear-ripened cheese.</title>
        <authorList>
            <consortium name="US DOE Joint Genome Institute (JGI-PGF)"/>
            <person name="Walter F."/>
            <person name="Albersmeier A."/>
            <person name="Kalinowski J."/>
            <person name="Ruckert C."/>
        </authorList>
    </citation>
    <scope>NUCLEOTIDE SEQUENCE</scope>
    <source>
        <strain evidence="3">NBRC 108769</strain>
    </source>
</reference>